<feature type="transmembrane region" description="Helical" evidence="1">
    <location>
        <begin position="91"/>
        <end position="111"/>
    </location>
</feature>
<feature type="transmembrane region" description="Helical" evidence="1">
    <location>
        <begin position="190"/>
        <end position="216"/>
    </location>
</feature>
<sequence length="344" mass="38409">MQNASARPMGIGRLLDRSFQLYRKHFIVLTFIMLILYGPFYLLQHLLTFQETAVTSGSFIEQIRNGGSLQDMFGPNSAFLQNDPALRDEGYLWKMLVFVLVLIPIMFLGLMPASIASVVHLVKANFDGEETPGLGQLLKKSFTRFWPMAGSTFLFGLIMFGFYMGIAVIMIIFAVIFAVGGSFSSSVGGFGGGALAFTIVFFAILGLGALFTFAYFMIRWSYYLPYVALGEESIGIGRSWRLSRKSFWRLFGMYIVLSIILYLFLAVVQIVIAAIFGLGLGAQLLQSLISILVMSLWFLPYVVSFFDQRVRNEGLGLESMIDSTISDASAHYMPIIDLDKKNEL</sequence>
<keyword evidence="3" id="KW-1185">Reference proteome</keyword>
<feature type="transmembrane region" description="Helical" evidence="1">
    <location>
        <begin position="21"/>
        <end position="42"/>
    </location>
</feature>
<evidence type="ECO:0008006" key="4">
    <source>
        <dbReference type="Google" id="ProtNLM"/>
    </source>
</evidence>
<proteinExistence type="predicted"/>
<feature type="transmembrane region" description="Helical" evidence="1">
    <location>
        <begin position="153"/>
        <end position="178"/>
    </location>
</feature>
<keyword evidence="1" id="KW-1133">Transmembrane helix</keyword>
<name>A0ABU3RNQ4_9BACL</name>
<feature type="transmembrane region" description="Helical" evidence="1">
    <location>
        <begin position="251"/>
        <end position="278"/>
    </location>
</feature>
<gene>
    <name evidence="2" type="ORF">RQP52_33135</name>
</gene>
<keyword evidence="1" id="KW-0812">Transmembrane</keyword>
<dbReference type="RefSeq" id="WP_315955799.1">
    <property type="nucleotide sequence ID" value="NZ_JAWCUD010000017.1"/>
</dbReference>
<evidence type="ECO:0000256" key="1">
    <source>
        <dbReference type="SAM" id="Phobius"/>
    </source>
</evidence>
<reference evidence="2 3" key="1">
    <citation type="submission" date="2023-10" db="EMBL/GenBank/DDBJ databases">
        <title>Paenibacillus strain PFR10 Genome sequencing and assembly.</title>
        <authorList>
            <person name="Kim I."/>
        </authorList>
    </citation>
    <scope>NUCLEOTIDE SEQUENCE [LARGE SCALE GENOMIC DNA]</scope>
    <source>
        <strain evidence="2 3">PFR10</strain>
    </source>
</reference>
<comment type="caution">
    <text evidence="2">The sequence shown here is derived from an EMBL/GenBank/DDBJ whole genome shotgun (WGS) entry which is preliminary data.</text>
</comment>
<evidence type="ECO:0000313" key="3">
    <source>
        <dbReference type="Proteomes" id="UP001260980"/>
    </source>
</evidence>
<evidence type="ECO:0000313" key="2">
    <source>
        <dbReference type="EMBL" id="MDU0205926.1"/>
    </source>
</evidence>
<keyword evidence="1" id="KW-0472">Membrane</keyword>
<organism evidence="2 3">
    <name type="scientific">Paenibacillus violae</name>
    <dbReference type="NCBI Taxonomy" id="3077234"/>
    <lineage>
        <taxon>Bacteria</taxon>
        <taxon>Bacillati</taxon>
        <taxon>Bacillota</taxon>
        <taxon>Bacilli</taxon>
        <taxon>Bacillales</taxon>
        <taxon>Paenibacillaceae</taxon>
        <taxon>Paenibacillus</taxon>
    </lineage>
</organism>
<feature type="transmembrane region" description="Helical" evidence="1">
    <location>
        <begin position="284"/>
        <end position="303"/>
    </location>
</feature>
<dbReference type="EMBL" id="JAWCUD010000017">
    <property type="protein sequence ID" value="MDU0205926.1"/>
    <property type="molecule type" value="Genomic_DNA"/>
</dbReference>
<dbReference type="Proteomes" id="UP001260980">
    <property type="component" value="Unassembled WGS sequence"/>
</dbReference>
<accession>A0ABU3RNQ4</accession>
<protein>
    <recommendedName>
        <fullName evidence="4">Glycerophosphoryl diester phosphodiesterase membrane domain-containing protein</fullName>
    </recommendedName>
</protein>